<sequence>MEGPARRFYESSLKNNSELTFGVLKQKMIAHFKDEQSFAASFASFSSAQQYEHESIRDFSVRLQRLVNNSFSEEAESEMSDSFRAKMLLSQVMSGLKQSIKAPVNVHDPSSFEEAVEFAIRVEKSQNVVCPNINAITTSQESELQKLKNQQSECSSKMELLVQQMALFNEQLSKLQTTGENRYPSRQAGPQNNRQIICFLCRKPGHIKANCWKRARDMQNNARQGSNSSQTYTGHFDPCVFSHSSPPIIDVLINNVKMKALLDTGATMNTLALSVFNKIRDFLVVNGSPVELKTITGLTIYSDTIICVNMNINDTCFKTQFVVAGTDLFPTFDLILSQNFFQCFNFVLDCKNSVLRNDVVSVSWNFHRMFLNGNSANSPSDNFSKQKLNSDKSLDNDKCDVEMSSVNSITGRMVTKTKIPAFSQKYVEIKLDDNCNAFTALFCNLNDSPVNLNKNMALVKISPIHKVACIENVNNNISDFGQCDLIKHEIHLSDQVPIRQKPYRVPYHLKPEMRSQINVLLEAGIIQPSTSSFSAPVILVKKSDGCYRLVADLRKLNAKTVPDNYPLPNLTEMIDNLSGAKFFSTLDLTSGFHQMVMHPDHTKYTAIATEFGLFEYKRLPFGLRNASASFQRLMNLVLSGLNEFQNSCYIDDLVIAAGSFDEHLAKLEMVFQRLQ</sequence>
<feature type="coiled-coil region" evidence="6">
    <location>
        <begin position="144"/>
        <end position="178"/>
    </location>
</feature>
<proteinExistence type="predicted"/>
<evidence type="ECO:0000256" key="5">
    <source>
        <dbReference type="PROSITE-ProRule" id="PRU00047"/>
    </source>
</evidence>
<dbReference type="PROSITE" id="PS00141">
    <property type="entry name" value="ASP_PROTEASE"/>
    <property type="match status" value="1"/>
</dbReference>
<dbReference type="Pfam" id="PF00078">
    <property type="entry name" value="RVT_1"/>
    <property type="match status" value="1"/>
</dbReference>
<dbReference type="SUPFAM" id="SSF50630">
    <property type="entry name" value="Acid proteases"/>
    <property type="match status" value="1"/>
</dbReference>
<dbReference type="PANTHER" id="PTHR37984">
    <property type="entry name" value="PROTEIN CBG26694"/>
    <property type="match status" value="1"/>
</dbReference>
<dbReference type="SUPFAM" id="SSF57756">
    <property type="entry name" value="Retrovirus zinc finger-like domains"/>
    <property type="match status" value="1"/>
</dbReference>
<keyword evidence="1" id="KW-0808">Transferase</keyword>
<dbReference type="InterPro" id="IPR000477">
    <property type="entry name" value="RT_dom"/>
</dbReference>
<dbReference type="InterPro" id="IPR001969">
    <property type="entry name" value="Aspartic_peptidase_AS"/>
</dbReference>
<keyword evidence="6" id="KW-0175">Coiled coil</keyword>
<dbReference type="InterPro" id="IPR001878">
    <property type="entry name" value="Znf_CCHC"/>
</dbReference>
<dbReference type="PROSITE" id="PS50878">
    <property type="entry name" value="RT_POL"/>
    <property type="match status" value="1"/>
</dbReference>
<keyword evidence="5" id="KW-0863">Zinc-finger</keyword>
<dbReference type="CDD" id="cd01647">
    <property type="entry name" value="RT_LTR"/>
    <property type="match status" value="1"/>
</dbReference>
<dbReference type="AlphaFoldDB" id="A0A4Y2V5T1"/>
<dbReference type="Gene3D" id="4.10.60.10">
    <property type="entry name" value="Zinc finger, CCHC-type"/>
    <property type="match status" value="1"/>
</dbReference>
<feature type="domain" description="Reverse transcriptase" evidence="8">
    <location>
        <begin position="521"/>
        <end position="675"/>
    </location>
</feature>
<evidence type="ECO:0000256" key="2">
    <source>
        <dbReference type="ARBA" id="ARBA00022695"/>
    </source>
</evidence>
<evidence type="ECO:0000259" key="8">
    <source>
        <dbReference type="PROSITE" id="PS50878"/>
    </source>
</evidence>
<dbReference type="InterPro" id="IPR043128">
    <property type="entry name" value="Rev_trsase/Diguanyl_cyclase"/>
</dbReference>
<evidence type="ECO:0000256" key="6">
    <source>
        <dbReference type="SAM" id="Coils"/>
    </source>
</evidence>
<protein>
    <submittedName>
        <fullName evidence="9">Retrovirus-related Pol polyprotein from transposon 17.6</fullName>
    </submittedName>
</protein>
<organism evidence="9 10">
    <name type="scientific">Araneus ventricosus</name>
    <name type="common">Orbweaver spider</name>
    <name type="synonym">Epeira ventricosa</name>
    <dbReference type="NCBI Taxonomy" id="182803"/>
    <lineage>
        <taxon>Eukaryota</taxon>
        <taxon>Metazoa</taxon>
        <taxon>Ecdysozoa</taxon>
        <taxon>Arthropoda</taxon>
        <taxon>Chelicerata</taxon>
        <taxon>Arachnida</taxon>
        <taxon>Araneae</taxon>
        <taxon>Araneomorphae</taxon>
        <taxon>Entelegynae</taxon>
        <taxon>Araneoidea</taxon>
        <taxon>Araneidae</taxon>
        <taxon>Araneus</taxon>
    </lineage>
</organism>
<dbReference type="Gene3D" id="3.10.10.10">
    <property type="entry name" value="HIV Type 1 Reverse Transcriptase, subunit A, domain 1"/>
    <property type="match status" value="1"/>
</dbReference>
<dbReference type="GO" id="GO:0071897">
    <property type="term" value="P:DNA biosynthetic process"/>
    <property type="evidence" value="ECO:0007669"/>
    <property type="project" value="UniProtKB-ARBA"/>
</dbReference>
<keyword evidence="5" id="KW-0479">Metal-binding</keyword>
<dbReference type="Gene3D" id="3.30.70.270">
    <property type="match status" value="1"/>
</dbReference>
<dbReference type="InterPro" id="IPR021109">
    <property type="entry name" value="Peptidase_aspartic_dom_sf"/>
</dbReference>
<dbReference type="GO" id="GO:0006508">
    <property type="term" value="P:proteolysis"/>
    <property type="evidence" value="ECO:0007669"/>
    <property type="project" value="InterPro"/>
</dbReference>
<dbReference type="PANTHER" id="PTHR37984:SF5">
    <property type="entry name" value="PROTEIN NYNRIN-LIKE"/>
    <property type="match status" value="1"/>
</dbReference>
<dbReference type="EMBL" id="BGPR01043214">
    <property type="protein sequence ID" value="GBO19784.1"/>
    <property type="molecule type" value="Genomic_DNA"/>
</dbReference>
<dbReference type="InterPro" id="IPR043502">
    <property type="entry name" value="DNA/RNA_pol_sf"/>
</dbReference>
<dbReference type="GO" id="GO:0003676">
    <property type="term" value="F:nucleic acid binding"/>
    <property type="evidence" value="ECO:0007669"/>
    <property type="project" value="InterPro"/>
</dbReference>
<keyword evidence="5" id="KW-0862">Zinc</keyword>
<dbReference type="GO" id="GO:0004190">
    <property type="term" value="F:aspartic-type endopeptidase activity"/>
    <property type="evidence" value="ECO:0007669"/>
    <property type="project" value="InterPro"/>
</dbReference>
<accession>A0A4Y2V5T1</accession>
<keyword evidence="4" id="KW-0255">Endonuclease</keyword>
<evidence type="ECO:0000256" key="3">
    <source>
        <dbReference type="ARBA" id="ARBA00022722"/>
    </source>
</evidence>
<evidence type="ECO:0000256" key="4">
    <source>
        <dbReference type="ARBA" id="ARBA00022759"/>
    </source>
</evidence>
<dbReference type="GO" id="GO:0008270">
    <property type="term" value="F:zinc ion binding"/>
    <property type="evidence" value="ECO:0007669"/>
    <property type="project" value="UniProtKB-KW"/>
</dbReference>
<dbReference type="SUPFAM" id="SSF56672">
    <property type="entry name" value="DNA/RNA polymerases"/>
    <property type="match status" value="1"/>
</dbReference>
<dbReference type="Gene3D" id="2.40.70.10">
    <property type="entry name" value="Acid Proteases"/>
    <property type="match status" value="1"/>
</dbReference>
<dbReference type="InterPro" id="IPR050951">
    <property type="entry name" value="Retrovirus_Pol_polyprotein"/>
</dbReference>
<dbReference type="SMART" id="SM00343">
    <property type="entry name" value="ZnF_C2HC"/>
    <property type="match status" value="1"/>
</dbReference>
<keyword evidence="4" id="KW-0378">Hydrolase</keyword>
<comment type="caution">
    <text evidence="9">The sequence shown here is derived from an EMBL/GenBank/DDBJ whole genome shotgun (WGS) entry which is preliminary data.</text>
</comment>
<gene>
    <name evidence="9" type="primary">pol_556</name>
    <name evidence="9" type="ORF">AVEN_264541_1</name>
</gene>
<evidence type="ECO:0000259" key="7">
    <source>
        <dbReference type="PROSITE" id="PS50158"/>
    </source>
</evidence>
<feature type="domain" description="CCHC-type" evidence="7">
    <location>
        <begin position="198"/>
        <end position="211"/>
    </location>
</feature>
<dbReference type="GO" id="GO:0004519">
    <property type="term" value="F:endonuclease activity"/>
    <property type="evidence" value="ECO:0007669"/>
    <property type="project" value="UniProtKB-KW"/>
</dbReference>
<dbReference type="CDD" id="cd00303">
    <property type="entry name" value="retropepsin_like"/>
    <property type="match status" value="1"/>
</dbReference>
<evidence type="ECO:0000256" key="1">
    <source>
        <dbReference type="ARBA" id="ARBA00022679"/>
    </source>
</evidence>
<reference evidence="9 10" key="1">
    <citation type="journal article" date="2019" name="Sci. Rep.">
        <title>Orb-weaving spider Araneus ventricosus genome elucidates the spidroin gene catalogue.</title>
        <authorList>
            <person name="Kono N."/>
            <person name="Nakamura H."/>
            <person name="Ohtoshi R."/>
            <person name="Moran D.A.P."/>
            <person name="Shinohara A."/>
            <person name="Yoshida Y."/>
            <person name="Fujiwara M."/>
            <person name="Mori M."/>
            <person name="Tomita M."/>
            <person name="Arakawa K."/>
        </authorList>
    </citation>
    <scope>NUCLEOTIDE SEQUENCE [LARGE SCALE GENOMIC DNA]</scope>
</reference>
<dbReference type="OrthoDB" id="6754087at2759"/>
<evidence type="ECO:0000313" key="10">
    <source>
        <dbReference type="Proteomes" id="UP000499080"/>
    </source>
</evidence>
<dbReference type="Proteomes" id="UP000499080">
    <property type="component" value="Unassembled WGS sequence"/>
</dbReference>
<keyword evidence="10" id="KW-1185">Reference proteome</keyword>
<name>A0A4Y2V5T1_ARAVE</name>
<dbReference type="InterPro" id="IPR036875">
    <property type="entry name" value="Znf_CCHC_sf"/>
</dbReference>
<dbReference type="PROSITE" id="PS50158">
    <property type="entry name" value="ZF_CCHC"/>
    <property type="match status" value="1"/>
</dbReference>
<keyword evidence="2" id="KW-0548">Nucleotidyltransferase</keyword>
<evidence type="ECO:0000313" key="9">
    <source>
        <dbReference type="EMBL" id="GBO19784.1"/>
    </source>
</evidence>
<keyword evidence="3" id="KW-0540">Nuclease</keyword>
<dbReference type="GO" id="GO:0016779">
    <property type="term" value="F:nucleotidyltransferase activity"/>
    <property type="evidence" value="ECO:0007669"/>
    <property type="project" value="UniProtKB-KW"/>
</dbReference>